<sequence length="368" mass="42232">MMKKMGCMFVVLIMTLLVTACTNKEYEEAMEKGESAVMEEEYKEATIYFEKALDEKEDDETAYTYLKQTETFMSATEAFEDNIKESKELFSEVTDEEDGLPELVDRAKEELELIEGMEVTHEDMEITLAEANEKSNEGKLDEALTLIESMEEEDLSHNHFSSLTKDMETLKGEIKTLKKTKKEAGEALEKAKSLEKEKKYEEGIEVINHVLKKDFEHDSLQTLKKNLDTQKEKINKAHEKQVAAEEAKEKEAAMIQNIYGYWTNYRTDENRSVGVQVMKFTETEYIWAITQSGSMDYAEISLTEADLEDKIVQGQASDAEFFTIDVIKEGEIKIGDVTYRKVSKDEMKEVIGGDEYVDEFFELVKEGA</sequence>
<dbReference type="AlphaFoldDB" id="A0A9D1PMZ8"/>
<keyword evidence="2" id="KW-0732">Signal</keyword>
<dbReference type="EMBL" id="DXHX01000122">
    <property type="protein sequence ID" value="HIV74972.1"/>
    <property type="molecule type" value="Genomic_DNA"/>
</dbReference>
<feature type="signal peptide" evidence="2">
    <location>
        <begin position="1"/>
        <end position="20"/>
    </location>
</feature>
<dbReference type="Proteomes" id="UP000823937">
    <property type="component" value="Unassembled WGS sequence"/>
</dbReference>
<reference evidence="3" key="2">
    <citation type="submission" date="2021-04" db="EMBL/GenBank/DDBJ databases">
        <authorList>
            <person name="Gilroy R."/>
        </authorList>
    </citation>
    <scope>NUCLEOTIDE SEQUENCE</scope>
    <source>
        <strain evidence="3">CHK169-2315</strain>
    </source>
</reference>
<organism evidence="3 4">
    <name type="scientific">Candidatus Pseudogracilibacillus intestinigallinarum</name>
    <dbReference type="NCBI Taxonomy" id="2838742"/>
    <lineage>
        <taxon>Bacteria</taxon>
        <taxon>Bacillati</taxon>
        <taxon>Bacillota</taxon>
        <taxon>Bacilli</taxon>
        <taxon>Bacillales</taxon>
        <taxon>Bacillaceae</taxon>
        <taxon>Pseudogracilibacillus</taxon>
    </lineage>
</organism>
<dbReference type="SUPFAM" id="SSF48452">
    <property type="entry name" value="TPR-like"/>
    <property type="match status" value="1"/>
</dbReference>
<dbReference type="Gene3D" id="1.25.40.10">
    <property type="entry name" value="Tetratricopeptide repeat domain"/>
    <property type="match status" value="1"/>
</dbReference>
<dbReference type="PROSITE" id="PS51257">
    <property type="entry name" value="PROKAR_LIPOPROTEIN"/>
    <property type="match status" value="1"/>
</dbReference>
<evidence type="ECO:0000313" key="4">
    <source>
        <dbReference type="Proteomes" id="UP000823937"/>
    </source>
</evidence>
<keyword evidence="1" id="KW-0175">Coiled coil</keyword>
<proteinExistence type="predicted"/>
<name>A0A9D1PMZ8_9BACI</name>
<evidence type="ECO:0000256" key="2">
    <source>
        <dbReference type="SAM" id="SignalP"/>
    </source>
</evidence>
<comment type="caution">
    <text evidence="3">The sequence shown here is derived from an EMBL/GenBank/DDBJ whole genome shotgun (WGS) entry which is preliminary data.</text>
</comment>
<evidence type="ECO:0000256" key="1">
    <source>
        <dbReference type="SAM" id="Coils"/>
    </source>
</evidence>
<protein>
    <submittedName>
        <fullName evidence="3">Uncharacterized protein</fullName>
    </submittedName>
</protein>
<evidence type="ECO:0000313" key="3">
    <source>
        <dbReference type="EMBL" id="HIV74972.1"/>
    </source>
</evidence>
<reference evidence="3" key="1">
    <citation type="journal article" date="2021" name="PeerJ">
        <title>Extensive microbial diversity within the chicken gut microbiome revealed by metagenomics and culture.</title>
        <authorList>
            <person name="Gilroy R."/>
            <person name="Ravi A."/>
            <person name="Getino M."/>
            <person name="Pursley I."/>
            <person name="Horton D.L."/>
            <person name="Alikhan N.F."/>
            <person name="Baker D."/>
            <person name="Gharbi K."/>
            <person name="Hall N."/>
            <person name="Watson M."/>
            <person name="Adriaenssens E.M."/>
            <person name="Foster-Nyarko E."/>
            <person name="Jarju S."/>
            <person name="Secka A."/>
            <person name="Antonio M."/>
            <person name="Oren A."/>
            <person name="Chaudhuri R.R."/>
            <person name="La Ragione R."/>
            <person name="Hildebrand F."/>
            <person name="Pallen M.J."/>
        </authorList>
    </citation>
    <scope>NUCLEOTIDE SEQUENCE</scope>
    <source>
        <strain evidence="3">CHK169-2315</strain>
    </source>
</reference>
<dbReference type="InterPro" id="IPR011990">
    <property type="entry name" value="TPR-like_helical_dom_sf"/>
</dbReference>
<feature type="chain" id="PRO_5039703037" evidence="2">
    <location>
        <begin position="21"/>
        <end position="368"/>
    </location>
</feature>
<feature type="coiled-coil region" evidence="1">
    <location>
        <begin position="160"/>
        <end position="247"/>
    </location>
</feature>
<accession>A0A9D1PMZ8</accession>
<gene>
    <name evidence="3" type="ORF">H9895_07855</name>
</gene>